<evidence type="ECO:0000256" key="7">
    <source>
        <dbReference type="ARBA" id="ARBA00023004"/>
    </source>
</evidence>
<evidence type="ECO:0000313" key="12">
    <source>
        <dbReference type="Proteomes" id="UP000580910"/>
    </source>
</evidence>
<proteinExistence type="inferred from homology"/>
<keyword evidence="8 9" id="KW-0411">Iron-sulfur</keyword>
<evidence type="ECO:0000256" key="1">
    <source>
        <dbReference type="ARBA" id="ARBA00007352"/>
    </source>
</evidence>
<comment type="similarity">
    <text evidence="2">In the C-terminal section; belongs to the Mrp/NBP35 ATP-binding proteins family.</text>
</comment>
<keyword evidence="3 9" id="KW-0479">Metal-binding</keyword>
<dbReference type="PROSITE" id="PS01215">
    <property type="entry name" value="MRP"/>
    <property type="match status" value="1"/>
</dbReference>
<dbReference type="Proteomes" id="UP000580910">
    <property type="component" value="Unassembled WGS sequence"/>
</dbReference>
<evidence type="ECO:0000256" key="6">
    <source>
        <dbReference type="ARBA" id="ARBA00022840"/>
    </source>
</evidence>
<dbReference type="InterPro" id="IPR044304">
    <property type="entry name" value="NUBPL-like"/>
</dbReference>
<dbReference type="GO" id="GO:0016887">
    <property type="term" value="F:ATP hydrolysis activity"/>
    <property type="evidence" value="ECO:0007669"/>
    <property type="project" value="UniProtKB-UniRule"/>
</dbReference>
<dbReference type="SUPFAM" id="SSF117916">
    <property type="entry name" value="Fe-S cluster assembly (FSCA) domain-like"/>
    <property type="match status" value="1"/>
</dbReference>
<dbReference type="Gene3D" id="3.30.300.130">
    <property type="entry name" value="Fe-S cluster assembly (FSCA)"/>
    <property type="match status" value="1"/>
</dbReference>
<comment type="similarity">
    <text evidence="1">In the N-terminal section; belongs to the MIP18 family.</text>
</comment>
<dbReference type="GO" id="GO:0140663">
    <property type="term" value="F:ATP-dependent FeS chaperone activity"/>
    <property type="evidence" value="ECO:0007669"/>
    <property type="project" value="InterPro"/>
</dbReference>
<comment type="function">
    <text evidence="9">Binds and transfers iron-sulfur (Fe-S) clusters to target apoproteins. Can hydrolyze ATP.</text>
</comment>
<keyword evidence="5 9" id="KW-0378">Hydrolase</keyword>
<dbReference type="GO" id="GO:0016226">
    <property type="term" value="P:iron-sulfur cluster assembly"/>
    <property type="evidence" value="ECO:0007669"/>
    <property type="project" value="InterPro"/>
</dbReference>
<keyword evidence="7 9" id="KW-0408">Iron</keyword>
<dbReference type="GO" id="GO:0046872">
    <property type="term" value="F:metal ion binding"/>
    <property type="evidence" value="ECO:0007669"/>
    <property type="project" value="UniProtKB-KW"/>
</dbReference>
<dbReference type="InterPro" id="IPR034904">
    <property type="entry name" value="FSCA_dom_sf"/>
</dbReference>
<dbReference type="CDD" id="cd02037">
    <property type="entry name" value="Mrp_NBP35"/>
    <property type="match status" value="1"/>
</dbReference>
<dbReference type="PANTHER" id="PTHR42961">
    <property type="entry name" value="IRON-SULFUR PROTEIN NUBPL"/>
    <property type="match status" value="1"/>
</dbReference>
<evidence type="ECO:0000256" key="2">
    <source>
        <dbReference type="ARBA" id="ARBA00008205"/>
    </source>
</evidence>
<dbReference type="RefSeq" id="WP_182536791.1">
    <property type="nucleotide sequence ID" value="NZ_JACGXA010000001.1"/>
</dbReference>
<dbReference type="Gene3D" id="3.40.50.300">
    <property type="entry name" value="P-loop containing nucleotide triphosphate hydrolases"/>
    <property type="match status" value="1"/>
</dbReference>
<dbReference type="InterPro" id="IPR002744">
    <property type="entry name" value="MIP18-like"/>
</dbReference>
<keyword evidence="4 9" id="KW-0547">Nucleotide-binding</keyword>
<dbReference type="InterPro" id="IPR000808">
    <property type="entry name" value="Mrp-like_CS"/>
</dbReference>
<evidence type="ECO:0000256" key="9">
    <source>
        <dbReference type="HAMAP-Rule" id="MF_02040"/>
    </source>
</evidence>
<dbReference type="SUPFAM" id="SSF52540">
    <property type="entry name" value="P-loop containing nucleoside triphosphate hydrolases"/>
    <property type="match status" value="1"/>
</dbReference>
<comment type="similarity">
    <text evidence="9">Belongs to the Mrp/NBP35 ATP-binding proteins family.</text>
</comment>
<evidence type="ECO:0000256" key="8">
    <source>
        <dbReference type="ARBA" id="ARBA00023014"/>
    </source>
</evidence>
<comment type="caution">
    <text evidence="11">The sequence shown here is derived from an EMBL/GenBank/DDBJ whole genome shotgun (WGS) entry which is preliminary data.</text>
</comment>
<dbReference type="PANTHER" id="PTHR42961:SF2">
    <property type="entry name" value="IRON-SULFUR PROTEIN NUBPL"/>
    <property type="match status" value="1"/>
</dbReference>
<accession>A0A7W3IXM4</accession>
<evidence type="ECO:0000256" key="3">
    <source>
        <dbReference type="ARBA" id="ARBA00022723"/>
    </source>
</evidence>
<evidence type="ECO:0000313" key="11">
    <source>
        <dbReference type="EMBL" id="MBA8802374.1"/>
    </source>
</evidence>
<organism evidence="11 12">
    <name type="scientific">Nocardioides ginsengisegetis</name>
    <dbReference type="NCBI Taxonomy" id="661491"/>
    <lineage>
        <taxon>Bacteria</taxon>
        <taxon>Bacillati</taxon>
        <taxon>Actinomycetota</taxon>
        <taxon>Actinomycetes</taxon>
        <taxon>Propionibacteriales</taxon>
        <taxon>Nocardioidaceae</taxon>
        <taxon>Nocardioides</taxon>
    </lineage>
</organism>
<dbReference type="InterPro" id="IPR027417">
    <property type="entry name" value="P-loop_NTPase"/>
</dbReference>
<feature type="domain" description="MIP18 family-like" evidence="10">
    <location>
        <begin position="7"/>
        <end position="77"/>
    </location>
</feature>
<evidence type="ECO:0000256" key="5">
    <source>
        <dbReference type="ARBA" id="ARBA00022801"/>
    </source>
</evidence>
<dbReference type="AlphaFoldDB" id="A0A7W3IXM4"/>
<feature type="binding site" evidence="9">
    <location>
        <begin position="121"/>
        <end position="128"/>
    </location>
    <ligand>
        <name>ATP</name>
        <dbReference type="ChEBI" id="CHEBI:30616"/>
    </ligand>
</feature>
<evidence type="ECO:0000256" key="4">
    <source>
        <dbReference type="ARBA" id="ARBA00022741"/>
    </source>
</evidence>
<keyword evidence="12" id="KW-1185">Reference proteome</keyword>
<dbReference type="InterPro" id="IPR033756">
    <property type="entry name" value="YlxH/NBP35"/>
</dbReference>
<protein>
    <recommendedName>
        <fullName evidence="9">Iron-sulfur cluster carrier protein</fullName>
    </recommendedName>
</protein>
<dbReference type="HAMAP" id="MF_02040">
    <property type="entry name" value="Mrp_NBP35"/>
    <property type="match status" value="1"/>
</dbReference>
<evidence type="ECO:0000259" key="10">
    <source>
        <dbReference type="Pfam" id="PF01883"/>
    </source>
</evidence>
<dbReference type="GO" id="GO:0051539">
    <property type="term" value="F:4 iron, 4 sulfur cluster binding"/>
    <property type="evidence" value="ECO:0007669"/>
    <property type="project" value="TreeGrafter"/>
</dbReference>
<name>A0A7W3IXM4_9ACTN</name>
<dbReference type="FunFam" id="3.40.50.300:FF:000304">
    <property type="entry name" value="Iron-sulfur cluster carrier protein"/>
    <property type="match status" value="1"/>
</dbReference>
<sequence length="384" mass="39853">MSTPSLEQVNAALATVNDPEIKRPITDLGMVESVEVDEGGLVRVTVLLTVAGCPLKDTINRDVTAAVQRVEGVTGVDLTLGVMSAEQRAGLQETLRGGQAQREIPFAQPGSLTKVFAIASGKGGVGKSSVTVNLALAMAKQGLKVGIVDADIYGHSVPAMLGVADHRPTQVEDLIMPVPTPSGVSVISIGMLKPRRDQVVAWRGPMLDRALVQMLADVYWGDLDVLLLDLPPGTGDVAISLGQHLPGAEVVVVTTPQEAAAEVAERAGTMASMMHQRVVGVVENMSYLPCPHCGPEHKLEIFGSGGGDRVAATLSQRIGSTVPVLGRIPLDTSLREGGDVGKPIVDADPTAPAAVELSNIAATLSGRGRGLAGMQLGLTPTSKF</sequence>
<dbReference type="InterPro" id="IPR019591">
    <property type="entry name" value="Mrp/NBP35_ATP-bd"/>
</dbReference>
<comment type="subunit">
    <text evidence="9">Homodimer.</text>
</comment>
<gene>
    <name evidence="11" type="ORF">FB382_000665</name>
</gene>
<dbReference type="EMBL" id="JACGXA010000001">
    <property type="protein sequence ID" value="MBA8802374.1"/>
    <property type="molecule type" value="Genomic_DNA"/>
</dbReference>
<dbReference type="Pfam" id="PF10609">
    <property type="entry name" value="ParA"/>
    <property type="match status" value="1"/>
</dbReference>
<keyword evidence="6 9" id="KW-0067">ATP-binding</keyword>
<dbReference type="GO" id="GO:0005524">
    <property type="term" value="F:ATP binding"/>
    <property type="evidence" value="ECO:0007669"/>
    <property type="project" value="UniProtKB-UniRule"/>
</dbReference>
<dbReference type="Pfam" id="PF01883">
    <property type="entry name" value="FeS_assembly_P"/>
    <property type="match status" value="1"/>
</dbReference>
<reference evidence="11 12" key="1">
    <citation type="submission" date="2020-07" db="EMBL/GenBank/DDBJ databases">
        <title>Sequencing the genomes of 1000 actinobacteria strains.</title>
        <authorList>
            <person name="Klenk H.-P."/>
        </authorList>
    </citation>
    <scope>NUCLEOTIDE SEQUENCE [LARGE SCALE GENOMIC DNA]</scope>
    <source>
        <strain evidence="11 12">DSM 21349</strain>
    </source>
</reference>